<dbReference type="InterPro" id="IPR013785">
    <property type="entry name" value="Aldolase_TIM"/>
</dbReference>
<keyword evidence="11 13" id="KW-0411">Iron-sulfur</keyword>
<dbReference type="PROSITE" id="PS51918">
    <property type="entry name" value="RADICAL_SAM"/>
    <property type="match status" value="1"/>
</dbReference>
<dbReference type="eggNOG" id="COG0502">
    <property type="taxonomic scope" value="Bacteria"/>
</dbReference>
<keyword evidence="6 13" id="KW-0949">S-adenosyl-L-methionine</keyword>
<keyword evidence="7 13" id="KW-0001">2Fe-2S</keyword>
<comment type="cofactor">
    <cofactor evidence="13">
        <name>[2Fe-2S] cluster</name>
        <dbReference type="ChEBI" id="CHEBI:190135"/>
    </cofactor>
    <text evidence="13">Binds 1 [2Fe-2S] cluster. The cluster is coordinated with 3 cysteines and 1 arginine.</text>
</comment>
<evidence type="ECO:0000256" key="11">
    <source>
        <dbReference type="ARBA" id="ARBA00023014"/>
    </source>
</evidence>
<feature type="domain" description="Radical SAM core" evidence="16">
    <location>
        <begin position="46"/>
        <end position="275"/>
    </location>
</feature>
<keyword evidence="5 13" id="KW-0808">Transferase</keyword>
<dbReference type="Gene3D" id="3.20.20.70">
    <property type="entry name" value="Aldolase class I"/>
    <property type="match status" value="1"/>
</dbReference>
<evidence type="ECO:0000256" key="9">
    <source>
        <dbReference type="ARBA" id="ARBA00022756"/>
    </source>
</evidence>
<dbReference type="EC" id="2.8.1.6" evidence="3 13"/>
<comment type="subunit">
    <text evidence="13">Homodimer.</text>
</comment>
<dbReference type="Pfam" id="PF06968">
    <property type="entry name" value="BATS"/>
    <property type="match status" value="1"/>
</dbReference>
<dbReference type="GO" id="GO:0005506">
    <property type="term" value="F:iron ion binding"/>
    <property type="evidence" value="ECO:0007669"/>
    <property type="project" value="UniProtKB-UniRule"/>
</dbReference>
<evidence type="ECO:0000313" key="17">
    <source>
        <dbReference type="EMBL" id="EIM56909.1"/>
    </source>
</evidence>
<dbReference type="AlphaFoldDB" id="I5ASY6"/>
<dbReference type="PANTHER" id="PTHR22976">
    <property type="entry name" value="BIOTIN SYNTHASE"/>
    <property type="match status" value="1"/>
</dbReference>
<dbReference type="InterPro" id="IPR058240">
    <property type="entry name" value="rSAM_sf"/>
</dbReference>
<keyword evidence="4 13" id="KW-0004">4Fe-4S</keyword>
<keyword evidence="9 13" id="KW-0093">Biotin biosynthesis</keyword>
<keyword evidence="18" id="KW-1185">Reference proteome</keyword>
<evidence type="ECO:0000256" key="6">
    <source>
        <dbReference type="ARBA" id="ARBA00022691"/>
    </source>
</evidence>
<comment type="cofactor">
    <cofactor evidence="14">
        <name>[2Fe-2S] cluster</name>
        <dbReference type="ChEBI" id="CHEBI:190135"/>
    </cofactor>
    <text evidence="14">Binds 1 [2Fe-2S] cluster. The cluster is coordinated with 3 cysteines and 1 arginine.</text>
</comment>
<dbReference type="Pfam" id="PF04055">
    <property type="entry name" value="Radical_SAM"/>
    <property type="match status" value="1"/>
</dbReference>
<evidence type="ECO:0000256" key="1">
    <source>
        <dbReference type="ARBA" id="ARBA00004942"/>
    </source>
</evidence>
<evidence type="ECO:0000256" key="12">
    <source>
        <dbReference type="ARBA" id="ARBA00051157"/>
    </source>
</evidence>
<reference evidence="17 18" key="1">
    <citation type="submission" date="2010-08" db="EMBL/GenBank/DDBJ databases">
        <authorList>
            <consortium name="US DOE Joint Genome Institute (JGI-PGF)"/>
            <person name="Lucas S."/>
            <person name="Copeland A."/>
            <person name="Lapidus A."/>
            <person name="Cheng J.-F."/>
            <person name="Bruce D."/>
            <person name="Goodwin L."/>
            <person name="Pitluck S."/>
            <person name="Land M.L."/>
            <person name="Hauser L."/>
            <person name="Chang Y.-J."/>
            <person name="Anderson I.J."/>
            <person name="Johnson E."/>
            <person name="Mulhopadhyay B."/>
            <person name="Kyrpides N."/>
            <person name="Woyke T.J."/>
        </authorList>
    </citation>
    <scope>NUCLEOTIDE SEQUENCE [LARGE SCALE GENOMIC DNA]</scope>
    <source>
        <strain evidence="17 18">6</strain>
    </source>
</reference>
<dbReference type="SUPFAM" id="SSF102114">
    <property type="entry name" value="Radical SAM enzymes"/>
    <property type="match status" value="1"/>
</dbReference>
<proteinExistence type="inferred from homology"/>
<dbReference type="STRING" id="633697.EubceDRAFT1_1091"/>
<comment type="caution">
    <text evidence="13">Lacks conserved residue(s) required for the propagation of feature annotation.</text>
</comment>
<evidence type="ECO:0000313" key="18">
    <source>
        <dbReference type="Proteomes" id="UP000005753"/>
    </source>
</evidence>
<dbReference type="PIRSF" id="PIRSF001619">
    <property type="entry name" value="Biotin_synth"/>
    <property type="match status" value="1"/>
</dbReference>
<feature type="binding site" evidence="13 14">
    <location>
        <position position="270"/>
    </location>
    <ligand>
        <name>[2Fe-2S] cluster</name>
        <dbReference type="ChEBI" id="CHEBI:190135"/>
    </ligand>
</feature>
<feature type="binding site" evidence="13 14">
    <location>
        <position position="68"/>
    </location>
    <ligand>
        <name>[4Fe-4S] cluster</name>
        <dbReference type="ChEBI" id="CHEBI:49883"/>
        <note>4Fe-4S-S-AdoMet</note>
    </ligand>
</feature>
<comment type="similarity">
    <text evidence="2 13">Belongs to the radical SAM superfamily. Biotin synthase family.</text>
</comment>
<dbReference type="SFLD" id="SFLDG01278">
    <property type="entry name" value="biotin_synthase_like"/>
    <property type="match status" value="1"/>
</dbReference>
<dbReference type="UniPathway" id="UPA00078">
    <property type="reaction ID" value="UER00162"/>
</dbReference>
<dbReference type="SMART" id="SM00876">
    <property type="entry name" value="BATS"/>
    <property type="match status" value="1"/>
</dbReference>
<evidence type="ECO:0000256" key="5">
    <source>
        <dbReference type="ARBA" id="ARBA00022679"/>
    </source>
</evidence>
<gene>
    <name evidence="13" type="primary">bioB</name>
    <name evidence="17" type="ORF">EubceDRAFT1_1091</name>
</gene>
<dbReference type="InterPro" id="IPR002684">
    <property type="entry name" value="Biotin_synth/BioAB"/>
</dbReference>
<evidence type="ECO:0000256" key="7">
    <source>
        <dbReference type="ARBA" id="ARBA00022714"/>
    </source>
</evidence>
<dbReference type="HAMAP" id="MF_01694">
    <property type="entry name" value="BioB"/>
    <property type="match status" value="1"/>
</dbReference>
<dbReference type="NCBIfam" id="TIGR00433">
    <property type="entry name" value="bioB"/>
    <property type="match status" value="1"/>
</dbReference>
<dbReference type="InterPro" id="IPR007197">
    <property type="entry name" value="rSAM"/>
</dbReference>
<feature type="binding site" evidence="13 14">
    <location>
        <position position="71"/>
    </location>
    <ligand>
        <name>[4Fe-4S] cluster</name>
        <dbReference type="ChEBI" id="CHEBI:49883"/>
        <note>4Fe-4S-S-AdoMet</note>
    </ligand>
</feature>
<dbReference type="HOGENOM" id="CLU_033172_2_1_9"/>
<evidence type="ECO:0000256" key="10">
    <source>
        <dbReference type="ARBA" id="ARBA00023004"/>
    </source>
</evidence>
<keyword evidence="10 13" id="KW-0408">Iron</keyword>
<dbReference type="OrthoDB" id="9786826at2"/>
<comment type="cofactor">
    <cofactor evidence="13 14">
        <name>[4Fe-4S] cluster</name>
        <dbReference type="ChEBI" id="CHEBI:49883"/>
    </cofactor>
    <text evidence="13 14">Binds 1 [4Fe-4S] cluster. The cluster is coordinated with 3 cysteines and an exchangeable S-adenosyl-L-methionine.</text>
</comment>
<dbReference type="SFLD" id="SFLDG01060">
    <property type="entry name" value="BATS_domain_containing"/>
    <property type="match status" value="1"/>
</dbReference>
<feature type="binding site" evidence="13 14">
    <location>
        <position position="200"/>
    </location>
    <ligand>
        <name>[2Fe-2S] cluster</name>
        <dbReference type="ChEBI" id="CHEBI:190135"/>
    </ligand>
</feature>
<dbReference type="Proteomes" id="UP000005753">
    <property type="component" value="Chromosome"/>
</dbReference>
<dbReference type="GO" id="GO:0051537">
    <property type="term" value="F:2 iron, 2 sulfur cluster binding"/>
    <property type="evidence" value="ECO:0007669"/>
    <property type="project" value="UniProtKB-KW"/>
</dbReference>
<dbReference type="InterPro" id="IPR010722">
    <property type="entry name" value="BATS_dom"/>
</dbReference>
<comment type="catalytic activity">
    <reaction evidence="12 13">
        <text>(4R,5S)-dethiobiotin + (sulfur carrier)-SH + 2 reduced [2Fe-2S]-[ferredoxin] + 2 S-adenosyl-L-methionine = (sulfur carrier)-H + biotin + 2 5'-deoxyadenosine + 2 L-methionine + 2 oxidized [2Fe-2S]-[ferredoxin]</text>
        <dbReference type="Rhea" id="RHEA:22060"/>
        <dbReference type="Rhea" id="RHEA-COMP:10000"/>
        <dbReference type="Rhea" id="RHEA-COMP:10001"/>
        <dbReference type="Rhea" id="RHEA-COMP:14737"/>
        <dbReference type="Rhea" id="RHEA-COMP:14739"/>
        <dbReference type="ChEBI" id="CHEBI:17319"/>
        <dbReference type="ChEBI" id="CHEBI:29917"/>
        <dbReference type="ChEBI" id="CHEBI:33737"/>
        <dbReference type="ChEBI" id="CHEBI:33738"/>
        <dbReference type="ChEBI" id="CHEBI:57586"/>
        <dbReference type="ChEBI" id="CHEBI:57844"/>
        <dbReference type="ChEBI" id="CHEBI:59789"/>
        <dbReference type="ChEBI" id="CHEBI:64428"/>
        <dbReference type="ChEBI" id="CHEBI:149473"/>
        <dbReference type="EC" id="2.8.1.6"/>
    </reaction>
</comment>
<dbReference type="GO" id="GO:0051539">
    <property type="term" value="F:4 iron, 4 sulfur cluster binding"/>
    <property type="evidence" value="ECO:0007669"/>
    <property type="project" value="UniProtKB-KW"/>
</dbReference>
<dbReference type="GO" id="GO:0004076">
    <property type="term" value="F:biotin synthase activity"/>
    <property type="evidence" value="ECO:0007669"/>
    <property type="project" value="UniProtKB-UniRule"/>
</dbReference>
<evidence type="ECO:0000256" key="3">
    <source>
        <dbReference type="ARBA" id="ARBA00012236"/>
    </source>
</evidence>
<protein>
    <recommendedName>
        <fullName evidence="3 13">Biotin synthase</fullName>
        <ecNumber evidence="3 13">2.8.1.6</ecNumber>
    </recommendedName>
</protein>
<dbReference type="SFLD" id="SFLDS00029">
    <property type="entry name" value="Radical_SAM"/>
    <property type="match status" value="1"/>
</dbReference>
<dbReference type="InterPro" id="IPR006638">
    <property type="entry name" value="Elp3/MiaA/NifB-like_rSAM"/>
</dbReference>
<dbReference type="SMART" id="SM00729">
    <property type="entry name" value="Elp3"/>
    <property type="match status" value="1"/>
</dbReference>
<comment type="function">
    <text evidence="13">Catalyzes the conversion of dethiobiotin (DTB) to biotin by the insertion of a sulfur atom into dethiobiotin via a radical-based mechanism.</text>
</comment>
<reference evidence="17 18" key="2">
    <citation type="submission" date="2012-02" db="EMBL/GenBank/DDBJ databases">
        <title>Improved High-Quality Draft sequence of Eubacterium cellulosolvens 6.</title>
        <authorList>
            <consortium name="US DOE Joint Genome Institute"/>
            <person name="Lucas S."/>
            <person name="Han J."/>
            <person name="Lapidus A."/>
            <person name="Cheng J.-F."/>
            <person name="Goodwin L."/>
            <person name="Pitluck S."/>
            <person name="Peters L."/>
            <person name="Mikhailova N."/>
            <person name="Gu W."/>
            <person name="Detter J.C."/>
            <person name="Han C."/>
            <person name="Tapia R."/>
            <person name="Land M."/>
            <person name="Hauser L."/>
            <person name="Kyrpides N."/>
            <person name="Ivanova N."/>
            <person name="Pagani I."/>
            <person name="Johnson E."/>
            <person name="Mukhopadhyay B."/>
            <person name="Anderson I."/>
            <person name="Woyke T."/>
        </authorList>
    </citation>
    <scope>NUCLEOTIDE SEQUENCE [LARGE SCALE GENOMIC DNA]</scope>
    <source>
        <strain evidence="17 18">6</strain>
    </source>
</reference>
<feature type="region of interest" description="Disordered" evidence="15">
    <location>
        <begin position="314"/>
        <end position="338"/>
    </location>
</feature>
<dbReference type="EMBL" id="CM001487">
    <property type="protein sequence ID" value="EIM56909.1"/>
    <property type="molecule type" value="Genomic_DNA"/>
</dbReference>
<feature type="binding site" evidence="13 14">
    <location>
        <position position="64"/>
    </location>
    <ligand>
        <name>[4Fe-4S] cluster</name>
        <dbReference type="ChEBI" id="CHEBI:49883"/>
        <note>4Fe-4S-S-AdoMet</note>
    </ligand>
</feature>
<dbReference type="InterPro" id="IPR024177">
    <property type="entry name" value="Biotin_synthase"/>
</dbReference>
<comment type="pathway">
    <text evidence="1 13">Cofactor biosynthesis; biotin biosynthesis; biotin from 7,8-diaminononanoate: step 2/2.</text>
</comment>
<evidence type="ECO:0000256" key="15">
    <source>
        <dbReference type="SAM" id="MobiDB-lite"/>
    </source>
</evidence>
<evidence type="ECO:0000256" key="8">
    <source>
        <dbReference type="ARBA" id="ARBA00022723"/>
    </source>
</evidence>
<dbReference type="PANTHER" id="PTHR22976:SF2">
    <property type="entry name" value="BIOTIN SYNTHASE, MITOCHONDRIAL"/>
    <property type="match status" value="1"/>
</dbReference>
<evidence type="ECO:0000256" key="13">
    <source>
        <dbReference type="HAMAP-Rule" id="MF_01694"/>
    </source>
</evidence>
<organism evidence="17 18">
    <name type="scientific">Eubacterium cellulosolvens (strain ATCC 43171 / JCM 9499 / 6)</name>
    <name type="common">Cillobacterium cellulosolvens</name>
    <dbReference type="NCBI Taxonomy" id="633697"/>
    <lineage>
        <taxon>Bacteria</taxon>
        <taxon>Bacillati</taxon>
        <taxon>Bacillota</taxon>
        <taxon>Clostridia</taxon>
        <taxon>Eubacteriales</taxon>
        <taxon>Eubacteriaceae</taxon>
        <taxon>Eubacterium</taxon>
    </lineage>
</organism>
<evidence type="ECO:0000256" key="14">
    <source>
        <dbReference type="PIRSR" id="PIRSR001619-1"/>
    </source>
</evidence>
<evidence type="ECO:0000256" key="2">
    <source>
        <dbReference type="ARBA" id="ARBA00010765"/>
    </source>
</evidence>
<feature type="binding site" evidence="13 14">
    <location>
        <position position="140"/>
    </location>
    <ligand>
        <name>[2Fe-2S] cluster</name>
        <dbReference type="ChEBI" id="CHEBI:190135"/>
    </ligand>
</feature>
<dbReference type="CDD" id="cd01335">
    <property type="entry name" value="Radical_SAM"/>
    <property type="match status" value="1"/>
</dbReference>
<name>I5ASY6_EUBC6</name>
<evidence type="ECO:0000259" key="16">
    <source>
        <dbReference type="PROSITE" id="PS51918"/>
    </source>
</evidence>
<sequence>MATDVRKLADEIIDGRRLEEGENLSFLLSADLEELRQGADRIRKHFRGEKVDLCTIISGKEGRCSENCRFCAQSAHNHTGCEVHDLLDAEEVIAAARANQEEGVDRFAMVNSGRKPTEEEFEKIIGIYTRMRDELKIHLCCSLGFLTSEQFRRLKEAGVTSIHCNIETSLRNFPNVCTTHTFKDKIENIRRAQAEGLSVCSGGIIGMGETWQDRIDMAFTLRELGIRSIPVNSLMPIKGTPMELLPRLTEEDIIRTICIFRYINPEADIRLAGGRSLMADNGRSAFSSGASSSITGNMLTTSGSTIRQDREMLAELGRDTTPDWENRSRGCGEKRPQA</sequence>
<evidence type="ECO:0000256" key="4">
    <source>
        <dbReference type="ARBA" id="ARBA00022485"/>
    </source>
</evidence>
<keyword evidence="8 13" id="KW-0479">Metal-binding</keyword>
<dbReference type="GO" id="GO:0009102">
    <property type="term" value="P:biotin biosynthetic process"/>
    <property type="evidence" value="ECO:0007669"/>
    <property type="project" value="UniProtKB-UniRule"/>
</dbReference>
<accession>I5ASY6</accession>